<reference evidence="9" key="1">
    <citation type="journal article" date="2019" name="Int. J. Syst. Evol. Microbiol.">
        <title>The Global Catalogue of Microorganisms (GCM) 10K type strain sequencing project: providing services to taxonomists for standard genome sequencing and annotation.</title>
        <authorList>
            <consortium name="The Broad Institute Genomics Platform"/>
            <consortium name="The Broad Institute Genome Sequencing Center for Infectious Disease"/>
            <person name="Wu L."/>
            <person name="Ma J."/>
        </authorList>
    </citation>
    <scope>NUCLEOTIDE SEQUENCE [LARGE SCALE GENOMIC DNA]</scope>
    <source>
        <strain evidence="9">JCM 16929</strain>
    </source>
</reference>
<evidence type="ECO:0000256" key="2">
    <source>
        <dbReference type="ARBA" id="ARBA00008854"/>
    </source>
</evidence>
<keyword evidence="9" id="KW-1185">Reference proteome</keyword>
<dbReference type="SUPFAM" id="SSF140478">
    <property type="entry name" value="LemA-like"/>
    <property type="match status" value="1"/>
</dbReference>
<comment type="subcellular location">
    <subcellularLocation>
        <location evidence="1">Membrane</location>
        <topology evidence="1">Single-pass membrane protein</topology>
    </subcellularLocation>
</comment>
<dbReference type="PANTHER" id="PTHR34478:SF2">
    <property type="entry name" value="MEMBRANE PROTEIN"/>
    <property type="match status" value="1"/>
</dbReference>
<evidence type="ECO:0000256" key="5">
    <source>
        <dbReference type="ARBA" id="ARBA00023136"/>
    </source>
</evidence>
<dbReference type="Pfam" id="PF04011">
    <property type="entry name" value="LemA"/>
    <property type="match status" value="1"/>
</dbReference>
<sequence>MGTAIVVIIVIVVIVAIIALIAMSAYNGFVKSRNLIQESWRQIDVELNRRYELIPNLIETVRAYAAHERNTLEDITRLRAQAQQLSQQEGSLPSQQRADVEAALSGAVRNLIVSVEAYPDLKSNVNFLELQKQLTETEDRIAAGRRFYNANVRVYNTKVESVPTNIIANMFHFEKATYFEVNDPTVRQAPSVSFGEIAYRGDQPQGLPQQPSNQPAQYGSPSSDALPNPNQYQPQQHYQPPQNQPVQNQPVQNQPGQGGYYSPPQQQGYPQQGGYNPQQGNPQQGGYQPPQQGGYQQGGYTPPSANPPQQGGYQPPQTS</sequence>
<dbReference type="Gene3D" id="1.20.1440.20">
    <property type="entry name" value="LemA-like domain"/>
    <property type="match status" value="1"/>
</dbReference>
<keyword evidence="4 7" id="KW-1133">Transmembrane helix</keyword>
<feature type="compositionally biased region" description="Low complexity" evidence="6">
    <location>
        <begin position="227"/>
        <end position="300"/>
    </location>
</feature>
<evidence type="ECO:0000256" key="6">
    <source>
        <dbReference type="SAM" id="MobiDB-lite"/>
    </source>
</evidence>
<comment type="similarity">
    <text evidence="2">Belongs to the LemA family.</text>
</comment>
<feature type="region of interest" description="Disordered" evidence="6">
    <location>
        <begin position="199"/>
        <end position="319"/>
    </location>
</feature>
<dbReference type="InterPro" id="IPR023353">
    <property type="entry name" value="LemA-like_dom_sf"/>
</dbReference>
<dbReference type="Proteomes" id="UP001501490">
    <property type="component" value="Unassembled WGS sequence"/>
</dbReference>
<dbReference type="PANTHER" id="PTHR34478">
    <property type="entry name" value="PROTEIN LEMA"/>
    <property type="match status" value="1"/>
</dbReference>
<proteinExistence type="inferred from homology"/>
<evidence type="ECO:0000313" key="9">
    <source>
        <dbReference type="Proteomes" id="UP001501490"/>
    </source>
</evidence>
<accession>A0ABP7A5B2</accession>
<evidence type="ECO:0000256" key="7">
    <source>
        <dbReference type="SAM" id="Phobius"/>
    </source>
</evidence>
<feature type="compositionally biased region" description="Polar residues" evidence="6">
    <location>
        <begin position="206"/>
        <end position="225"/>
    </location>
</feature>
<dbReference type="EMBL" id="BAABAB010000021">
    <property type="protein sequence ID" value="GAA3625140.1"/>
    <property type="molecule type" value="Genomic_DNA"/>
</dbReference>
<dbReference type="RefSeq" id="WP_344805789.1">
    <property type="nucleotide sequence ID" value="NZ_BAABAB010000021.1"/>
</dbReference>
<name>A0ABP7A5B2_9ACTN</name>
<protein>
    <recommendedName>
        <fullName evidence="10">LemA protein</fullName>
    </recommendedName>
</protein>
<keyword evidence="3 7" id="KW-0812">Transmembrane</keyword>
<feature type="transmembrane region" description="Helical" evidence="7">
    <location>
        <begin position="6"/>
        <end position="26"/>
    </location>
</feature>
<feature type="compositionally biased region" description="Low complexity" evidence="6">
    <location>
        <begin position="307"/>
        <end position="319"/>
    </location>
</feature>
<keyword evidence="5 7" id="KW-0472">Membrane</keyword>
<evidence type="ECO:0000313" key="8">
    <source>
        <dbReference type="EMBL" id="GAA3625140.1"/>
    </source>
</evidence>
<evidence type="ECO:0000256" key="4">
    <source>
        <dbReference type="ARBA" id="ARBA00022989"/>
    </source>
</evidence>
<evidence type="ECO:0000256" key="3">
    <source>
        <dbReference type="ARBA" id="ARBA00022692"/>
    </source>
</evidence>
<evidence type="ECO:0000256" key="1">
    <source>
        <dbReference type="ARBA" id="ARBA00004167"/>
    </source>
</evidence>
<comment type="caution">
    <text evidence="8">The sequence shown here is derived from an EMBL/GenBank/DDBJ whole genome shotgun (WGS) entry which is preliminary data.</text>
</comment>
<evidence type="ECO:0008006" key="10">
    <source>
        <dbReference type="Google" id="ProtNLM"/>
    </source>
</evidence>
<dbReference type="InterPro" id="IPR007156">
    <property type="entry name" value="MamQ_LemA"/>
</dbReference>
<gene>
    <name evidence="8" type="ORF">GCM10022236_29330</name>
</gene>
<organism evidence="8 9">
    <name type="scientific">Microlunatus ginsengisoli</name>
    <dbReference type="NCBI Taxonomy" id="363863"/>
    <lineage>
        <taxon>Bacteria</taxon>
        <taxon>Bacillati</taxon>
        <taxon>Actinomycetota</taxon>
        <taxon>Actinomycetes</taxon>
        <taxon>Propionibacteriales</taxon>
        <taxon>Propionibacteriaceae</taxon>
        <taxon>Microlunatus</taxon>
    </lineage>
</organism>